<sequence length="555" mass="60932">MTAGAMDETLGWCDTLLNAIKQSRDGDDNRGDLSDELEDFNDRLTGWRVWHELDKLKRLFELGRQQFVTVVQNEAVSGNTKCSMEGPLNALLETEERIFSLTESVIGKVPALPPGWTVDDLLAPYPRDTLPCRPESDADAYTGLMAWIDDLVEAFRQALEPQERPPTHQLAVKNALIELRAMCLQLWHWRADVKRAYESGRRLWLDERIYCVMKDLFAGAHVELAALTQDVRSPFQFHRGPLHCLSSTIDSITGTGRAIIYEGPDLSLLSDEEVRLMGAESGSDEAGSAGVCLPARQERYGSLHVPTGSHATSDRDAAAPVADDASSTSTPSPPVQVRSSVARHDSSEDTTQRHCRLSTVHNSQRSAAAIAEESAEYVHPFNCPFCPQKFTRRHGLGTHILAHEDVCDACGRVHDSQDTPEQGATRPIPASHETVVDRQEQIQGITVKRLPDIEASRPERHAQGVVESVKQGQGPVPYAGIEPTMSSQVSQAGKVRGYSERPKHDSRAVCEESYDASSSSADEDDDDSADDDLSDTSSSVSGVAAEGGQKQNRHF</sequence>
<feature type="compositionally biased region" description="Low complexity" evidence="2">
    <location>
        <begin position="318"/>
        <end position="340"/>
    </location>
</feature>
<feature type="compositionally biased region" description="Acidic residues" evidence="2">
    <location>
        <begin position="521"/>
        <end position="534"/>
    </location>
</feature>
<name>A0AAN7W2W8_9PEZI</name>
<dbReference type="InterPro" id="IPR013087">
    <property type="entry name" value="Znf_C2H2_type"/>
</dbReference>
<evidence type="ECO:0000256" key="2">
    <source>
        <dbReference type="SAM" id="MobiDB-lite"/>
    </source>
</evidence>
<comment type="caution">
    <text evidence="4">The sequence shown here is derived from an EMBL/GenBank/DDBJ whole genome shotgun (WGS) entry which is preliminary data.</text>
</comment>
<evidence type="ECO:0000313" key="5">
    <source>
        <dbReference type="Proteomes" id="UP001310594"/>
    </source>
</evidence>
<proteinExistence type="predicted"/>
<keyword evidence="1" id="KW-0479">Metal-binding</keyword>
<feature type="domain" description="C2H2-type" evidence="3">
    <location>
        <begin position="381"/>
        <end position="403"/>
    </location>
</feature>
<protein>
    <recommendedName>
        <fullName evidence="3">C2H2-type domain-containing protein</fullName>
    </recommendedName>
</protein>
<feature type="compositionally biased region" description="Basic and acidic residues" evidence="2">
    <location>
        <begin position="497"/>
        <end position="510"/>
    </location>
</feature>
<evidence type="ECO:0000256" key="1">
    <source>
        <dbReference type="PROSITE-ProRule" id="PRU00042"/>
    </source>
</evidence>
<feature type="region of interest" description="Disordered" evidence="2">
    <location>
        <begin position="303"/>
        <end position="355"/>
    </location>
</feature>
<feature type="compositionally biased region" description="Basic and acidic residues" evidence="2">
    <location>
        <begin position="342"/>
        <end position="352"/>
    </location>
</feature>
<accession>A0AAN7W2W8</accession>
<reference evidence="4" key="1">
    <citation type="submission" date="2023-08" db="EMBL/GenBank/DDBJ databases">
        <title>Black Yeasts Isolated from many extreme environments.</title>
        <authorList>
            <person name="Coleine C."/>
            <person name="Stajich J.E."/>
            <person name="Selbmann L."/>
        </authorList>
    </citation>
    <scope>NUCLEOTIDE SEQUENCE</scope>
    <source>
        <strain evidence="4">CCFEE 5810</strain>
    </source>
</reference>
<keyword evidence="1" id="KW-0862">Zinc</keyword>
<dbReference type="PROSITE" id="PS00028">
    <property type="entry name" value="ZINC_FINGER_C2H2_1"/>
    <property type="match status" value="1"/>
</dbReference>
<keyword evidence="1" id="KW-0863">Zinc-finger</keyword>
<feature type="compositionally biased region" description="Low complexity" evidence="2">
    <location>
        <begin position="535"/>
        <end position="548"/>
    </location>
</feature>
<feature type="compositionally biased region" description="Basic and acidic residues" evidence="2">
    <location>
        <begin position="449"/>
        <end position="462"/>
    </location>
</feature>
<feature type="region of interest" description="Disordered" evidence="2">
    <location>
        <begin position="446"/>
        <end position="555"/>
    </location>
</feature>
<dbReference type="AlphaFoldDB" id="A0AAN7W2W8"/>
<dbReference type="GO" id="GO:0008270">
    <property type="term" value="F:zinc ion binding"/>
    <property type="evidence" value="ECO:0007669"/>
    <property type="project" value="UniProtKB-KW"/>
</dbReference>
<evidence type="ECO:0000259" key="3">
    <source>
        <dbReference type="PROSITE" id="PS50157"/>
    </source>
</evidence>
<organism evidence="4 5">
    <name type="scientific">Elasticomyces elasticus</name>
    <dbReference type="NCBI Taxonomy" id="574655"/>
    <lineage>
        <taxon>Eukaryota</taxon>
        <taxon>Fungi</taxon>
        <taxon>Dikarya</taxon>
        <taxon>Ascomycota</taxon>
        <taxon>Pezizomycotina</taxon>
        <taxon>Dothideomycetes</taxon>
        <taxon>Dothideomycetidae</taxon>
        <taxon>Mycosphaerellales</taxon>
        <taxon>Teratosphaeriaceae</taxon>
        <taxon>Elasticomyces</taxon>
    </lineage>
</organism>
<gene>
    <name evidence="4" type="ORF">LTR97_007287</name>
</gene>
<evidence type="ECO:0000313" key="4">
    <source>
        <dbReference type="EMBL" id="KAK5697152.1"/>
    </source>
</evidence>
<dbReference type="PROSITE" id="PS50157">
    <property type="entry name" value="ZINC_FINGER_C2H2_2"/>
    <property type="match status" value="1"/>
</dbReference>
<dbReference type="Proteomes" id="UP001310594">
    <property type="component" value="Unassembled WGS sequence"/>
</dbReference>
<dbReference type="EMBL" id="JAVRQU010000011">
    <property type="protein sequence ID" value="KAK5697152.1"/>
    <property type="molecule type" value="Genomic_DNA"/>
</dbReference>